<proteinExistence type="predicted"/>
<reference evidence="1" key="2">
    <citation type="journal article" date="2021" name="PeerJ">
        <title>Extensive microbial diversity within the chicken gut microbiome revealed by metagenomics and culture.</title>
        <authorList>
            <person name="Gilroy R."/>
            <person name="Ravi A."/>
            <person name="Getino M."/>
            <person name="Pursley I."/>
            <person name="Horton D.L."/>
            <person name="Alikhan N.F."/>
            <person name="Baker D."/>
            <person name="Gharbi K."/>
            <person name="Hall N."/>
            <person name="Watson M."/>
            <person name="Adriaenssens E.M."/>
            <person name="Foster-Nyarko E."/>
            <person name="Jarju S."/>
            <person name="Secka A."/>
            <person name="Antonio M."/>
            <person name="Oren A."/>
            <person name="Chaudhuri R.R."/>
            <person name="La Ragione R."/>
            <person name="Hildebrand F."/>
            <person name="Pallen M.J."/>
        </authorList>
    </citation>
    <scope>NUCLEOTIDE SEQUENCE</scope>
    <source>
        <strain evidence="1">CHK180-2868</strain>
    </source>
</reference>
<dbReference type="AlphaFoldDB" id="A0A9D1A230"/>
<dbReference type="EMBL" id="DVGC01000001">
    <property type="protein sequence ID" value="HIR04353.1"/>
    <property type="molecule type" value="Genomic_DNA"/>
</dbReference>
<dbReference type="Proteomes" id="UP000824250">
    <property type="component" value="Unassembled WGS sequence"/>
</dbReference>
<accession>A0A9D1A230</accession>
<comment type="caution">
    <text evidence="1">The sequence shown here is derived from an EMBL/GenBank/DDBJ whole genome shotgun (WGS) entry which is preliminary data.</text>
</comment>
<protein>
    <submittedName>
        <fullName evidence="1">YabP/YqfC family sporulation protein</fullName>
    </submittedName>
</protein>
<dbReference type="InterPro" id="IPR022476">
    <property type="entry name" value="Spore_YabP/YqfC"/>
</dbReference>
<organism evidence="1 2">
    <name type="scientific">Candidatus Copromonas faecavium</name>
    <name type="common">nom. illeg.</name>
    <dbReference type="NCBI Taxonomy" id="2840740"/>
    <lineage>
        <taxon>Bacteria</taxon>
        <taxon>Bacillati</taxon>
        <taxon>Bacillota</taxon>
        <taxon>Clostridia</taxon>
        <taxon>Lachnospirales</taxon>
        <taxon>Lachnospiraceae</taxon>
        <taxon>Candidatus Copromonas (nom. illeg.)</taxon>
    </lineage>
</organism>
<evidence type="ECO:0000313" key="2">
    <source>
        <dbReference type="Proteomes" id="UP000824250"/>
    </source>
</evidence>
<name>A0A9D1A230_9FIRM</name>
<sequence length="93" mass="10716">MGPLKHSKICGYSPLESAGAVRDAVKGEPRILMTGQGGVKIENYRKILFYSDTCIRIQTFRRVLAVTGTRLMIRYYDRDEMWITGRVEVVRFE</sequence>
<reference evidence="1" key="1">
    <citation type="submission" date="2020-10" db="EMBL/GenBank/DDBJ databases">
        <authorList>
            <person name="Gilroy R."/>
        </authorList>
    </citation>
    <scope>NUCLEOTIDE SEQUENCE</scope>
    <source>
        <strain evidence="1">CHK180-2868</strain>
    </source>
</reference>
<gene>
    <name evidence="1" type="ORF">IAB28_00035</name>
</gene>
<dbReference type="Pfam" id="PF07873">
    <property type="entry name" value="YabP"/>
    <property type="match status" value="1"/>
</dbReference>
<evidence type="ECO:0000313" key="1">
    <source>
        <dbReference type="EMBL" id="HIR04353.1"/>
    </source>
</evidence>